<dbReference type="OrthoDB" id="9803734at2"/>
<keyword evidence="5" id="KW-0830">Ubiquinone</keyword>
<evidence type="ECO:0000256" key="1">
    <source>
        <dbReference type="ARBA" id="ARBA00004141"/>
    </source>
</evidence>
<keyword evidence="5" id="KW-0874">Quinone</keyword>
<feature type="transmembrane region" description="Helical" evidence="5">
    <location>
        <begin position="308"/>
        <end position="331"/>
    </location>
</feature>
<name>A0A1I4UKH3_9BACT</name>
<evidence type="ECO:0000256" key="5">
    <source>
        <dbReference type="HAMAP-Rule" id="MF_01350"/>
    </source>
</evidence>
<comment type="subcellular location">
    <subcellularLocation>
        <location evidence="5 6">Cell membrane</location>
        <topology evidence="5 6">Multi-pass membrane protein</topology>
    </subcellularLocation>
    <subcellularLocation>
        <location evidence="1">Membrane</location>
        <topology evidence="1">Multi-pass membrane protein</topology>
    </subcellularLocation>
</comment>
<dbReference type="InterPro" id="IPR001694">
    <property type="entry name" value="NADH_UbQ_OxRdtase_su1/FPO"/>
</dbReference>
<dbReference type="Pfam" id="PF00146">
    <property type="entry name" value="NADHdh"/>
    <property type="match status" value="1"/>
</dbReference>
<keyword evidence="2 5" id="KW-0812">Transmembrane</keyword>
<keyword evidence="5 6" id="KW-0520">NAD</keyword>
<dbReference type="PROSITE" id="PS00667">
    <property type="entry name" value="COMPLEX1_ND1_1"/>
    <property type="match status" value="1"/>
</dbReference>
<evidence type="ECO:0000313" key="7">
    <source>
        <dbReference type="EMBL" id="SFM89240.1"/>
    </source>
</evidence>
<feature type="transmembrane region" description="Helical" evidence="5">
    <location>
        <begin position="116"/>
        <end position="139"/>
    </location>
</feature>
<accession>A0A1I4UKH3</accession>
<comment type="subunit">
    <text evidence="5">NDH-1 is composed of 14 different subunits. Subunits NuoA, H, J, K, L, M, N constitute the membrane sector of the complex.</text>
</comment>
<dbReference type="PANTHER" id="PTHR11432:SF3">
    <property type="entry name" value="NADH-UBIQUINONE OXIDOREDUCTASE CHAIN 1"/>
    <property type="match status" value="1"/>
</dbReference>
<keyword evidence="5" id="KW-1003">Cell membrane</keyword>
<dbReference type="PROSITE" id="PS00668">
    <property type="entry name" value="COMPLEX1_ND1_2"/>
    <property type="match status" value="1"/>
</dbReference>
<dbReference type="EMBL" id="FOUU01000006">
    <property type="protein sequence ID" value="SFM89240.1"/>
    <property type="molecule type" value="Genomic_DNA"/>
</dbReference>
<dbReference type="EC" id="7.1.1.-" evidence="5"/>
<comment type="function">
    <text evidence="5">NDH-1 shuttles electrons from NADH, via FMN and iron-sulfur (Fe-S) centers, to quinones in the respiratory chain. The immediate electron acceptor for the enzyme in this species is believed to be ubiquinone. Couples the redox reaction to proton translocation (for every two electrons transferred, four hydrogen ions are translocated across the cytoplasmic membrane), and thus conserves the redox energy in a proton gradient. This subunit may bind ubiquinone.</text>
</comment>
<dbReference type="HAMAP" id="MF_01350">
    <property type="entry name" value="NDH1_NuoH"/>
    <property type="match status" value="1"/>
</dbReference>
<dbReference type="Proteomes" id="UP000199611">
    <property type="component" value="Unassembled WGS sequence"/>
</dbReference>
<keyword evidence="8" id="KW-1185">Reference proteome</keyword>
<gene>
    <name evidence="5" type="primary">nuoH</name>
    <name evidence="7" type="ORF">SAMN05660836_01840</name>
</gene>
<feature type="transmembrane region" description="Helical" evidence="5">
    <location>
        <begin position="76"/>
        <end position="96"/>
    </location>
</feature>
<proteinExistence type="inferred from homology"/>
<comment type="similarity">
    <text evidence="5 6">Belongs to the complex I subunit 1 family.</text>
</comment>
<sequence>MDIGALVFITVKILVVFGLLMLTVAYLTLLERKVLGHIQIRLGPMYAGWHGILQPIADGIKLFFKEDIITAQADKLFYFLSPALSIVPVLLMFAVIPFGDQTTLFGLLKEPVSLRITGIGIDILFIFALSGLSTYGVVFGGWSQNNKYALLGGVREAAQLISYEVAFTLSVFGVILLSGTLDLYKIVEMQKDVWFIVYQPVGFLIYLTAAVAELKRVPFDLPEAESELVAGFHADYSSMKFAMFFMAEYASIVACSCIGTVLFLGGWNGPGILPPFVWYLLKVFALIFVIIWLRGTYPRLRYDQLMKFGWKFLIPLSFVNIFVTGMIMLLVR</sequence>
<dbReference type="GO" id="GO:0048038">
    <property type="term" value="F:quinone binding"/>
    <property type="evidence" value="ECO:0007669"/>
    <property type="project" value="UniProtKB-KW"/>
</dbReference>
<keyword evidence="3 5" id="KW-1133">Transmembrane helix</keyword>
<feature type="transmembrane region" description="Helical" evidence="5">
    <location>
        <begin position="6"/>
        <end position="29"/>
    </location>
</feature>
<dbReference type="AlphaFoldDB" id="A0A1I4UKH3"/>
<dbReference type="GO" id="GO:0003954">
    <property type="term" value="F:NADH dehydrogenase activity"/>
    <property type="evidence" value="ECO:0007669"/>
    <property type="project" value="TreeGrafter"/>
</dbReference>
<dbReference type="GO" id="GO:0016655">
    <property type="term" value="F:oxidoreductase activity, acting on NAD(P)H, quinone or similar compound as acceptor"/>
    <property type="evidence" value="ECO:0007669"/>
    <property type="project" value="UniProtKB-UniRule"/>
</dbReference>
<organism evidence="7 8">
    <name type="scientific">Thermodesulforhabdus norvegica</name>
    <dbReference type="NCBI Taxonomy" id="39841"/>
    <lineage>
        <taxon>Bacteria</taxon>
        <taxon>Pseudomonadati</taxon>
        <taxon>Thermodesulfobacteriota</taxon>
        <taxon>Syntrophobacteria</taxon>
        <taxon>Syntrophobacterales</taxon>
        <taxon>Thermodesulforhabdaceae</taxon>
        <taxon>Thermodesulforhabdus</taxon>
    </lineage>
</organism>
<evidence type="ECO:0000313" key="8">
    <source>
        <dbReference type="Proteomes" id="UP000199611"/>
    </source>
</evidence>
<protein>
    <recommendedName>
        <fullName evidence="5">NADH-quinone oxidoreductase subunit H</fullName>
        <ecNumber evidence="5">7.1.1.-</ecNumber>
    </recommendedName>
    <alternativeName>
        <fullName evidence="5">NADH dehydrogenase I subunit H</fullName>
    </alternativeName>
    <alternativeName>
        <fullName evidence="5">NDH-1 subunit H</fullName>
    </alternativeName>
</protein>
<reference evidence="7 8" key="1">
    <citation type="submission" date="2016-10" db="EMBL/GenBank/DDBJ databases">
        <authorList>
            <person name="de Groot N.N."/>
        </authorList>
    </citation>
    <scope>NUCLEOTIDE SEQUENCE [LARGE SCALE GENOMIC DNA]</scope>
    <source>
        <strain evidence="7 8">DSM 9990</strain>
    </source>
</reference>
<evidence type="ECO:0000256" key="2">
    <source>
        <dbReference type="ARBA" id="ARBA00022692"/>
    </source>
</evidence>
<feature type="transmembrane region" description="Helical" evidence="5">
    <location>
        <begin position="241"/>
        <end position="264"/>
    </location>
</feature>
<dbReference type="GO" id="GO:0009060">
    <property type="term" value="P:aerobic respiration"/>
    <property type="evidence" value="ECO:0007669"/>
    <property type="project" value="TreeGrafter"/>
</dbReference>
<keyword evidence="4 5" id="KW-0472">Membrane</keyword>
<dbReference type="RefSeq" id="WP_093395220.1">
    <property type="nucleotide sequence ID" value="NZ_FOUU01000006.1"/>
</dbReference>
<keyword evidence="5" id="KW-1278">Translocase</keyword>
<evidence type="ECO:0000256" key="4">
    <source>
        <dbReference type="ARBA" id="ARBA00023136"/>
    </source>
</evidence>
<dbReference type="PANTHER" id="PTHR11432">
    <property type="entry name" value="NADH DEHYDROGENASE SUBUNIT 1"/>
    <property type="match status" value="1"/>
</dbReference>
<comment type="catalytic activity">
    <reaction evidence="5">
        <text>a quinone + NADH + 5 H(+)(in) = a quinol + NAD(+) + 4 H(+)(out)</text>
        <dbReference type="Rhea" id="RHEA:57888"/>
        <dbReference type="ChEBI" id="CHEBI:15378"/>
        <dbReference type="ChEBI" id="CHEBI:24646"/>
        <dbReference type="ChEBI" id="CHEBI:57540"/>
        <dbReference type="ChEBI" id="CHEBI:57945"/>
        <dbReference type="ChEBI" id="CHEBI:132124"/>
    </reaction>
</comment>
<dbReference type="STRING" id="39841.SAMN05660836_01840"/>
<feature type="transmembrane region" description="Helical" evidence="5">
    <location>
        <begin position="160"/>
        <end position="181"/>
    </location>
</feature>
<evidence type="ECO:0000256" key="3">
    <source>
        <dbReference type="ARBA" id="ARBA00022989"/>
    </source>
</evidence>
<dbReference type="GO" id="GO:0005886">
    <property type="term" value="C:plasma membrane"/>
    <property type="evidence" value="ECO:0007669"/>
    <property type="project" value="UniProtKB-SubCell"/>
</dbReference>
<feature type="transmembrane region" description="Helical" evidence="5">
    <location>
        <begin position="276"/>
        <end position="296"/>
    </location>
</feature>
<dbReference type="NCBIfam" id="NF004741">
    <property type="entry name" value="PRK06076.1-2"/>
    <property type="match status" value="1"/>
</dbReference>
<evidence type="ECO:0000256" key="6">
    <source>
        <dbReference type="RuleBase" id="RU000471"/>
    </source>
</evidence>
<dbReference type="InterPro" id="IPR018086">
    <property type="entry name" value="NADH_UbQ_OxRdtase_su1_CS"/>
</dbReference>
<feature type="transmembrane region" description="Helical" evidence="5">
    <location>
        <begin position="193"/>
        <end position="212"/>
    </location>
</feature>